<dbReference type="CDD" id="cd00383">
    <property type="entry name" value="trans_reg_C"/>
    <property type="match status" value="1"/>
</dbReference>
<dbReference type="Pfam" id="PF00486">
    <property type="entry name" value="Trans_reg_C"/>
    <property type="match status" value="1"/>
</dbReference>
<evidence type="ECO:0000256" key="3">
    <source>
        <dbReference type="ARBA" id="ARBA00023125"/>
    </source>
</evidence>
<dbReference type="PROSITE" id="PS51755">
    <property type="entry name" value="OMPR_PHOB"/>
    <property type="match status" value="1"/>
</dbReference>
<dbReference type="Proteomes" id="UP001060039">
    <property type="component" value="Chromosome"/>
</dbReference>
<proteinExistence type="predicted"/>
<feature type="DNA-binding region" description="OmpR/PhoB-type" evidence="6">
    <location>
        <begin position="138"/>
        <end position="236"/>
    </location>
</feature>
<evidence type="ECO:0000313" key="10">
    <source>
        <dbReference type="Proteomes" id="UP001060039"/>
    </source>
</evidence>
<evidence type="ECO:0000256" key="4">
    <source>
        <dbReference type="ARBA" id="ARBA00023163"/>
    </source>
</evidence>
<keyword evidence="1 5" id="KW-0597">Phosphoprotein</keyword>
<evidence type="ECO:0000256" key="5">
    <source>
        <dbReference type="PROSITE-ProRule" id="PRU00169"/>
    </source>
</evidence>
<name>A0ABY5FZB2_9MICO</name>
<evidence type="ECO:0000313" key="9">
    <source>
        <dbReference type="EMBL" id="UTT63257.1"/>
    </source>
</evidence>
<dbReference type="Pfam" id="PF00072">
    <property type="entry name" value="Response_reg"/>
    <property type="match status" value="1"/>
</dbReference>
<evidence type="ECO:0000259" key="7">
    <source>
        <dbReference type="PROSITE" id="PS50110"/>
    </source>
</evidence>
<keyword evidence="4" id="KW-0804">Transcription</keyword>
<dbReference type="EMBL" id="CP101497">
    <property type="protein sequence ID" value="UTT63257.1"/>
    <property type="molecule type" value="Genomic_DNA"/>
</dbReference>
<dbReference type="SUPFAM" id="SSF52172">
    <property type="entry name" value="CheY-like"/>
    <property type="match status" value="1"/>
</dbReference>
<organism evidence="9 10">
    <name type="scientific">Microcella humidisoli</name>
    <dbReference type="NCBI Taxonomy" id="2963406"/>
    <lineage>
        <taxon>Bacteria</taxon>
        <taxon>Bacillati</taxon>
        <taxon>Actinomycetota</taxon>
        <taxon>Actinomycetes</taxon>
        <taxon>Micrococcales</taxon>
        <taxon>Microbacteriaceae</taxon>
        <taxon>Microcella</taxon>
    </lineage>
</organism>
<dbReference type="InterPro" id="IPR001789">
    <property type="entry name" value="Sig_transdc_resp-reg_receiver"/>
</dbReference>
<dbReference type="PANTHER" id="PTHR48111">
    <property type="entry name" value="REGULATOR OF RPOS"/>
    <property type="match status" value="1"/>
</dbReference>
<feature type="modified residue" description="4-aspartylphosphate" evidence="5">
    <location>
        <position position="64"/>
    </location>
</feature>
<dbReference type="InterPro" id="IPR036388">
    <property type="entry name" value="WH-like_DNA-bd_sf"/>
</dbReference>
<protein>
    <submittedName>
        <fullName evidence="9">Response regulator transcription factor</fullName>
    </submittedName>
</protein>
<keyword evidence="10" id="KW-1185">Reference proteome</keyword>
<dbReference type="SMART" id="SM00448">
    <property type="entry name" value="REC"/>
    <property type="match status" value="1"/>
</dbReference>
<keyword evidence="3 6" id="KW-0238">DNA-binding</keyword>
<feature type="domain" description="OmpR/PhoB-type" evidence="8">
    <location>
        <begin position="138"/>
        <end position="236"/>
    </location>
</feature>
<dbReference type="PROSITE" id="PS50110">
    <property type="entry name" value="RESPONSE_REGULATORY"/>
    <property type="match status" value="1"/>
</dbReference>
<sequence>MAEPARTDRPLDGRRVLVVDDDPTLLEIAATYLTAAGGTVDTAADSVTALELAASRLPDLVVLDRMIPGVDGLTVARRLRAASAVPIIMLTALGEPEHRIEGLEAGADDYLGKPFSPRELVLRVEALLRRTNPTEAPAGDVVLGRLRIDAERREISLDGEPLTLTVREHDLLAYLARRPGRTVSREQLLADVWGWTIGDVSTITVHVRRLREKIEADPSAPEIIVTVWGAGYRLEADALLSSEAPR</sequence>
<evidence type="ECO:0000259" key="8">
    <source>
        <dbReference type="PROSITE" id="PS51755"/>
    </source>
</evidence>
<evidence type="ECO:0000256" key="1">
    <source>
        <dbReference type="ARBA" id="ARBA00022553"/>
    </source>
</evidence>
<dbReference type="RefSeq" id="WP_255160389.1">
    <property type="nucleotide sequence ID" value="NZ_CP101497.1"/>
</dbReference>
<dbReference type="PANTHER" id="PTHR48111:SF4">
    <property type="entry name" value="DNA-BINDING DUAL TRANSCRIPTIONAL REGULATOR OMPR"/>
    <property type="match status" value="1"/>
</dbReference>
<accession>A0ABY5FZB2</accession>
<feature type="domain" description="Response regulatory" evidence="7">
    <location>
        <begin position="15"/>
        <end position="128"/>
    </location>
</feature>
<dbReference type="Gene3D" id="6.10.250.690">
    <property type="match status" value="1"/>
</dbReference>
<evidence type="ECO:0000256" key="6">
    <source>
        <dbReference type="PROSITE-ProRule" id="PRU01091"/>
    </source>
</evidence>
<dbReference type="InterPro" id="IPR039420">
    <property type="entry name" value="WalR-like"/>
</dbReference>
<dbReference type="InterPro" id="IPR011006">
    <property type="entry name" value="CheY-like_superfamily"/>
</dbReference>
<dbReference type="InterPro" id="IPR001867">
    <property type="entry name" value="OmpR/PhoB-type_DNA-bd"/>
</dbReference>
<reference evidence="9" key="1">
    <citation type="submission" date="2022-07" db="EMBL/GenBank/DDBJ databases">
        <title>Taxonomic analysis of Microcella humidisoli nov. sp., isolated from riverside soil.</title>
        <authorList>
            <person name="Molina K.M."/>
            <person name="Kim S.B."/>
        </authorList>
    </citation>
    <scope>NUCLEOTIDE SEQUENCE</scope>
    <source>
        <strain evidence="9">MMS21-STM10</strain>
    </source>
</reference>
<dbReference type="SMART" id="SM00862">
    <property type="entry name" value="Trans_reg_C"/>
    <property type="match status" value="1"/>
</dbReference>
<gene>
    <name evidence="9" type="ORF">NNL39_03900</name>
</gene>
<dbReference type="Gene3D" id="3.40.50.2300">
    <property type="match status" value="1"/>
</dbReference>
<dbReference type="CDD" id="cd17574">
    <property type="entry name" value="REC_OmpR"/>
    <property type="match status" value="1"/>
</dbReference>
<evidence type="ECO:0000256" key="2">
    <source>
        <dbReference type="ARBA" id="ARBA00023015"/>
    </source>
</evidence>
<dbReference type="Gene3D" id="1.10.10.10">
    <property type="entry name" value="Winged helix-like DNA-binding domain superfamily/Winged helix DNA-binding domain"/>
    <property type="match status" value="1"/>
</dbReference>
<keyword evidence="2" id="KW-0805">Transcription regulation</keyword>